<name>A0AB39BEP1_9MICO</name>
<feature type="domain" description="Glycosyltransferase family 28 N-terminal" evidence="1">
    <location>
        <begin position="13"/>
        <end position="57"/>
    </location>
</feature>
<dbReference type="RefSeq" id="WP_368497428.1">
    <property type="nucleotide sequence ID" value="NZ_CP162511.1"/>
</dbReference>
<dbReference type="InterPro" id="IPR050426">
    <property type="entry name" value="Glycosyltransferase_28"/>
</dbReference>
<protein>
    <submittedName>
        <fullName evidence="3">Glycosyltransferase</fullName>
    </submittedName>
</protein>
<gene>
    <name evidence="3" type="ORF">ABFY20_17220</name>
</gene>
<dbReference type="InterPro" id="IPR010610">
    <property type="entry name" value="EryCIII-like_C"/>
</dbReference>
<reference evidence="3" key="1">
    <citation type="submission" date="2024-05" db="EMBL/GenBank/DDBJ databases">
        <title>Herbiconiux sp. A18JL235.</title>
        <authorList>
            <person name="Zhang G."/>
        </authorList>
    </citation>
    <scope>NUCLEOTIDE SEQUENCE</scope>
    <source>
        <strain evidence="3">A18JL235</strain>
    </source>
</reference>
<accession>A0AB39BEP1</accession>
<feature type="domain" description="Erythromycin biosynthesis protein CIII-like C-terminal" evidence="2">
    <location>
        <begin position="288"/>
        <end position="414"/>
    </location>
</feature>
<dbReference type="GO" id="GO:0016758">
    <property type="term" value="F:hexosyltransferase activity"/>
    <property type="evidence" value="ECO:0007669"/>
    <property type="project" value="InterPro"/>
</dbReference>
<dbReference type="PANTHER" id="PTHR48050">
    <property type="entry name" value="STEROL 3-BETA-GLUCOSYLTRANSFERASE"/>
    <property type="match status" value="1"/>
</dbReference>
<dbReference type="PANTHER" id="PTHR48050:SF13">
    <property type="entry name" value="STEROL 3-BETA-GLUCOSYLTRANSFERASE UGT80A2"/>
    <property type="match status" value="1"/>
</dbReference>
<dbReference type="EMBL" id="CP162511">
    <property type="protein sequence ID" value="XDI05047.1"/>
    <property type="molecule type" value="Genomic_DNA"/>
</dbReference>
<dbReference type="Pfam" id="PF06722">
    <property type="entry name" value="EryCIII-like_C"/>
    <property type="match status" value="1"/>
</dbReference>
<dbReference type="Gene3D" id="3.40.50.2000">
    <property type="entry name" value="Glycogen Phosphorylase B"/>
    <property type="match status" value="2"/>
</dbReference>
<evidence type="ECO:0000259" key="2">
    <source>
        <dbReference type="Pfam" id="PF06722"/>
    </source>
</evidence>
<dbReference type="InterPro" id="IPR004276">
    <property type="entry name" value="GlycoTrans_28_N"/>
</dbReference>
<evidence type="ECO:0000259" key="1">
    <source>
        <dbReference type="Pfam" id="PF03033"/>
    </source>
</evidence>
<dbReference type="Pfam" id="PF03033">
    <property type="entry name" value="Glyco_transf_28"/>
    <property type="match status" value="1"/>
</dbReference>
<dbReference type="InterPro" id="IPR002213">
    <property type="entry name" value="UDP_glucos_trans"/>
</dbReference>
<dbReference type="SUPFAM" id="SSF53756">
    <property type="entry name" value="UDP-Glycosyltransferase/glycogen phosphorylase"/>
    <property type="match status" value="1"/>
</dbReference>
<organism evidence="3">
    <name type="scientific">Herbiconiux sp. A18JL235</name>
    <dbReference type="NCBI Taxonomy" id="3152363"/>
    <lineage>
        <taxon>Bacteria</taxon>
        <taxon>Bacillati</taxon>
        <taxon>Actinomycetota</taxon>
        <taxon>Actinomycetes</taxon>
        <taxon>Micrococcales</taxon>
        <taxon>Microbacteriaceae</taxon>
        <taxon>Herbiconiux</taxon>
    </lineage>
</organism>
<proteinExistence type="predicted"/>
<dbReference type="CDD" id="cd03784">
    <property type="entry name" value="GT1_Gtf-like"/>
    <property type="match status" value="1"/>
</dbReference>
<dbReference type="GO" id="GO:0033072">
    <property type="term" value="P:vancomycin biosynthetic process"/>
    <property type="evidence" value="ECO:0007669"/>
    <property type="project" value="UniProtKB-ARBA"/>
</dbReference>
<sequence>MSSYLLCSTPVHGHVTPLLAVARHLVGRGHRVRLLTGARYRASVESTGTVFLQLPAEADYDDSDMNASFPERAGLSGPAGIRFDLATIFLRPAPAQLAAIDEALAAEPVDAILLESLFLGSLPLLDRPLGARPPVVNLGIVPLALDSVDTAPFGLGIPPRAGLAGRVRNRLLAFVSQKIVFAPVQKAAKRMMRATTGHELETFFMSTPAQADAIVQFTVPSFEYPRSDLPEKVHFVGPLARTAPSTTSLPEWWGELDGSRPVVHVTQGTVANRDWNELVAPAIAGLAHDDVLVVVSTGGRAVETLPHPLPANVRAASYLPYDKLLPLTSVLVTNGGYGGVHYAMEHGVPLVVAGTTEDKIEVTARVAWSGVGVNLRTSTPSAEAVASAVREVLARPGYREASARIGRDIAASPGLAGLDAVLESLSATTRQG</sequence>
<evidence type="ECO:0000313" key="3">
    <source>
        <dbReference type="EMBL" id="XDI05047.1"/>
    </source>
</evidence>
<dbReference type="AlphaFoldDB" id="A0AB39BEP1"/>
<dbReference type="FunFam" id="3.40.50.2000:FF:000072">
    <property type="entry name" value="Glycosyl transferase"/>
    <property type="match status" value="1"/>
</dbReference>
<dbReference type="GO" id="GO:0008194">
    <property type="term" value="F:UDP-glycosyltransferase activity"/>
    <property type="evidence" value="ECO:0007669"/>
    <property type="project" value="InterPro"/>
</dbReference>
<dbReference type="GO" id="GO:0005975">
    <property type="term" value="P:carbohydrate metabolic process"/>
    <property type="evidence" value="ECO:0007669"/>
    <property type="project" value="InterPro"/>
</dbReference>